<dbReference type="AlphaFoldDB" id="A0A857MA56"/>
<evidence type="ECO:0000256" key="2">
    <source>
        <dbReference type="ARBA" id="ARBA00007825"/>
    </source>
</evidence>
<dbReference type="PANTHER" id="PTHR33711:SF7">
    <property type="entry name" value="INTRADIOL RING-CLEAVAGE DIOXYGENASES DOMAIN-CONTAINING PROTEIN-RELATED"/>
    <property type="match status" value="1"/>
</dbReference>
<dbReference type="PANTHER" id="PTHR33711">
    <property type="entry name" value="DIOXYGENASE, PUTATIVE (AFU_ORTHOLOGUE AFUA_2G02910)-RELATED"/>
    <property type="match status" value="1"/>
</dbReference>
<evidence type="ECO:0000259" key="7">
    <source>
        <dbReference type="PROSITE" id="PS00083"/>
    </source>
</evidence>
<dbReference type="GO" id="GO:0009712">
    <property type="term" value="P:catechol-containing compound metabolic process"/>
    <property type="evidence" value="ECO:0007669"/>
    <property type="project" value="InterPro"/>
</dbReference>
<comment type="cofactor">
    <cofactor evidence="1">
        <name>Fe(3+)</name>
        <dbReference type="ChEBI" id="CHEBI:29034"/>
    </cofactor>
</comment>
<keyword evidence="5" id="KW-0560">Oxidoreductase</keyword>
<keyword evidence="4" id="KW-0223">Dioxygenase</keyword>
<sequence>MSENKIDIRLADAESRHETPHPALSAAQVAAEDDVLDRVVHSFDQCTDPRLAQVMLALVRHLHSFLREVRLTEDEWARAIEFLTAVGHITDDRRQEFILLSDTLGASMQTIAINNEAYRDATEATVFGPFFVEDAPRIERGGDMSFGASGQPCWVEGTVTDTDGTPLPGARIEVWEADDDGLYDVQYTDGRVAARAHLFTDDDGSYRFWGLTPTPYPIPYDGPVGAMLQAVGRSPYRASHLHFMVTAPGCRRLVTHIFVRGDELLDRDSVFGVKESLIKDFAEQPAGTATPDGRAIDGPWTRARFDIVLAPAATDSATADA</sequence>
<evidence type="ECO:0000256" key="1">
    <source>
        <dbReference type="ARBA" id="ARBA00001965"/>
    </source>
</evidence>
<dbReference type="InterPro" id="IPR050770">
    <property type="entry name" value="Intradiol_RC_Dioxygenase"/>
</dbReference>
<dbReference type="Gene3D" id="2.60.130.10">
    <property type="entry name" value="Aromatic compound dioxygenase"/>
    <property type="match status" value="1"/>
</dbReference>
<keyword evidence="3" id="KW-0479">Metal-binding</keyword>
<dbReference type="InterPro" id="IPR000627">
    <property type="entry name" value="Intradiol_dOase_C"/>
</dbReference>
<evidence type="ECO:0000256" key="6">
    <source>
        <dbReference type="ARBA" id="ARBA00023004"/>
    </source>
</evidence>
<accession>A0A857MA56</accession>
<reference evidence="8" key="1">
    <citation type="journal article" date="2021" name="Nat. Microbiol.">
        <title>Cocultivation of an ultrasmall environmental parasitic bacterium with lytic ability against bacteria associated with wastewater foams.</title>
        <authorList>
            <person name="Batinovic S."/>
            <person name="Rose J.J.A."/>
            <person name="Ratcliffe J."/>
            <person name="Seviour R.J."/>
            <person name="Petrovski S."/>
        </authorList>
    </citation>
    <scope>NUCLEOTIDE SEQUENCE</scope>
    <source>
        <strain evidence="8">CON44</strain>
    </source>
</reference>
<name>A0A857MA56_9ACTN</name>
<dbReference type="InterPro" id="IPR007535">
    <property type="entry name" value="Catechol_dOase_N"/>
</dbReference>
<dbReference type="CDD" id="cd03461">
    <property type="entry name" value="1_2-HQD"/>
    <property type="match status" value="1"/>
</dbReference>
<organism evidence="8">
    <name type="scientific">Gordonia amarae</name>
    <dbReference type="NCBI Taxonomy" id="36821"/>
    <lineage>
        <taxon>Bacteria</taxon>
        <taxon>Bacillati</taxon>
        <taxon>Actinomycetota</taxon>
        <taxon>Actinomycetes</taxon>
        <taxon>Mycobacteriales</taxon>
        <taxon>Gordoniaceae</taxon>
        <taxon>Gordonia</taxon>
    </lineage>
</organism>
<comment type="similarity">
    <text evidence="2">Belongs to the intradiol ring-cleavage dioxygenase family.</text>
</comment>
<dbReference type="RefSeq" id="WP_005185082.1">
    <property type="nucleotide sequence ID" value="NZ_CP045804.1"/>
</dbReference>
<keyword evidence="6" id="KW-0408">Iron</keyword>
<dbReference type="InterPro" id="IPR039390">
    <property type="entry name" value="1_2-HQD/HQD"/>
</dbReference>
<dbReference type="SUPFAM" id="SSF49482">
    <property type="entry name" value="Aromatic compound dioxygenase"/>
    <property type="match status" value="1"/>
</dbReference>
<evidence type="ECO:0000313" key="8">
    <source>
        <dbReference type="EMBL" id="QHN38181.1"/>
    </source>
</evidence>
<feature type="domain" description="Intradiol ring-cleavage dioxygenases" evidence="7">
    <location>
        <begin position="155"/>
        <end position="183"/>
    </location>
</feature>
<dbReference type="GO" id="GO:0018576">
    <property type="term" value="F:catechol 1,2-dioxygenase activity"/>
    <property type="evidence" value="ECO:0007669"/>
    <property type="project" value="InterPro"/>
</dbReference>
<dbReference type="InterPro" id="IPR015889">
    <property type="entry name" value="Intradiol_dOase_core"/>
</dbReference>
<dbReference type="Pfam" id="PF04444">
    <property type="entry name" value="Dioxygenase_N"/>
    <property type="match status" value="1"/>
</dbReference>
<evidence type="ECO:0000256" key="3">
    <source>
        <dbReference type="ARBA" id="ARBA00022723"/>
    </source>
</evidence>
<proteinExistence type="inferred from homology"/>
<evidence type="ECO:0000256" key="4">
    <source>
        <dbReference type="ARBA" id="ARBA00022964"/>
    </source>
</evidence>
<gene>
    <name evidence="8" type="ORF">GII30_02380</name>
</gene>
<dbReference type="EMBL" id="CP045810">
    <property type="protein sequence ID" value="QHN38181.1"/>
    <property type="molecule type" value="Genomic_DNA"/>
</dbReference>
<dbReference type="PROSITE" id="PS00083">
    <property type="entry name" value="INTRADIOL_DIOXYGENAS"/>
    <property type="match status" value="1"/>
</dbReference>
<evidence type="ECO:0000256" key="5">
    <source>
        <dbReference type="ARBA" id="ARBA00023002"/>
    </source>
</evidence>
<dbReference type="Pfam" id="PF00775">
    <property type="entry name" value="Dioxygenase_C"/>
    <property type="match status" value="1"/>
</dbReference>
<protein>
    <submittedName>
        <fullName evidence="8">Hydroxyquinol 1,2-dioxygenase</fullName>
    </submittedName>
</protein>
<dbReference type="GO" id="GO:0008199">
    <property type="term" value="F:ferric iron binding"/>
    <property type="evidence" value="ECO:0007669"/>
    <property type="project" value="InterPro"/>
</dbReference>